<dbReference type="OrthoDB" id="6236007at2759"/>
<keyword evidence="1" id="KW-0732">Signal</keyword>
<dbReference type="SUPFAM" id="SSF57567">
    <property type="entry name" value="Serine protease inhibitors"/>
    <property type="match status" value="1"/>
</dbReference>
<evidence type="ECO:0000259" key="2">
    <source>
        <dbReference type="Pfam" id="PF01826"/>
    </source>
</evidence>
<sequence>MYIFFALLLFIINAANCQKCVNPGPNDPLPPGGITWQNCTKPHEFYTCGSACQNECNTLGDPCTIINIRCNDLCYCCPGYARDCLGNCIPEKACPPKGSCPKKPCIVY</sequence>
<dbReference type="InterPro" id="IPR002919">
    <property type="entry name" value="TIL_dom"/>
</dbReference>
<evidence type="ECO:0000313" key="3">
    <source>
        <dbReference type="Proteomes" id="UP000504635"/>
    </source>
</evidence>
<proteinExistence type="predicted"/>
<evidence type="ECO:0000313" key="4">
    <source>
        <dbReference type="RefSeq" id="XP_030746809.1"/>
    </source>
</evidence>
<feature type="signal peptide" evidence="1">
    <location>
        <begin position="1"/>
        <end position="17"/>
    </location>
</feature>
<dbReference type="RefSeq" id="XP_030746809.1">
    <property type="nucleotide sequence ID" value="XM_030890949.1"/>
</dbReference>
<dbReference type="Gene3D" id="2.10.25.10">
    <property type="entry name" value="Laminin"/>
    <property type="match status" value="1"/>
</dbReference>
<dbReference type="Pfam" id="PF01826">
    <property type="entry name" value="TIL"/>
    <property type="match status" value="1"/>
</dbReference>
<dbReference type="InterPro" id="IPR036084">
    <property type="entry name" value="Ser_inhib-like_sf"/>
</dbReference>
<name>A0A6J2X7G9_SITOR</name>
<keyword evidence="3" id="KW-1185">Reference proteome</keyword>
<accession>A0A6J2X7G9</accession>
<protein>
    <submittedName>
        <fullName evidence="4">Chymotrypsin-elastase inhibitor ixodidin</fullName>
    </submittedName>
</protein>
<gene>
    <name evidence="4" type="primary">LOC115875480</name>
</gene>
<dbReference type="Proteomes" id="UP000504635">
    <property type="component" value="Unplaced"/>
</dbReference>
<dbReference type="CDD" id="cd19941">
    <property type="entry name" value="TIL"/>
    <property type="match status" value="1"/>
</dbReference>
<feature type="domain" description="TIL" evidence="2">
    <location>
        <begin position="39"/>
        <end position="94"/>
    </location>
</feature>
<dbReference type="KEGG" id="soy:115875480"/>
<feature type="chain" id="PRO_5027052462" evidence="1">
    <location>
        <begin position="18"/>
        <end position="108"/>
    </location>
</feature>
<dbReference type="GeneID" id="115875480"/>
<evidence type="ECO:0000256" key="1">
    <source>
        <dbReference type="SAM" id="SignalP"/>
    </source>
</evidence>
<dbReference type="AlphaFoldDB" id="A0A6J2X7G9"/>
<dbReference type="InParanoid" id="A0A6J2X7G9"/>
<reference evidence="4" key="1">
    <citation type="submission" date="2025-08" db="UniProtKB">
        <authorList>
            <consortium name="RefSeq"/>
        </authorList>
    </citation>
    <scope>IDENTIFICATION</scope>
    <source>
        <tissue evidence="4">Gonads</tissue>
    </source>
</reference>
<organism evidence="3 4">
    <name type="scientific">Sitophilus oryzae</name>
    <name type="common">Rice weevil</name>
    <name type="synonym">Curculio oryzae</name>
    <dbReference type="NCBI Taxonomy" id="7048"/>
    <lineage>
        <taxon>Eukaryota</taxon>
        <taxon>Metazoa</taxon>
        <taxon>Ecdysozoa</taxon>
        <taxon>Arthropoda</taxon>
        <taxon>Hexapoda</taxon>
        <taxon>Insecta</taxon>
        <taxon>Pterygota</taxon>
        <taxon>Neoptera</taxon>
        <taxon>Endopterygota</taxon>
        <taxon>Coleoptera</taxon>
        <taxon>Polyphaga</taxon>
        <taxon>Cucujiformia</taxon>
        <taxon>Curculionidae</taxon>
        <taxon>Dryophthorinae</taxon>
        <taxon>Sitophilus</taxon>
    </lineage>
</organism>
<dbReference type="FunCoup" id="A0A6J2X7G9">
    <property type="interactions" value="11"/>
</dbReference>